<reference evidence="3 4" key="1">
    <citation type="submission" date="2018-11" db="EMBL/GenBank/DDBJ databases">
        <title>Whole genome sequence of Streptomyces paromomycinus NBRC 15454(T).</title>
        <authorList>
            <person name="Komaki H."/>
            <person name="Tamura T."/>
        </authorList>
    </citation>
    <scope>NUCLEOTIDE SEQUENCE [LARGE SCALE GENOMIC DNA]</scope>
    <source>
        <strain evidence="3 4">NBRC 15454</strain>
    </source>
</reference>
<comment type="caution">
    <text evidence="3">The sequence shown here is derived from an EMBL/GenBank/DDBJ whole genome shotgun (WGS) entry which is preliminary data.</text>
</comment>
<dbReference type="Proteomes" id="UP000286746">
    <property type="component" value="Unassembled WGS sequence"/>
</dbReference>
<dbReference type="InterPro" id="IPR052353">
    <property type="entry name" value="Benzoxazolinone_Detox_Enz"/>
</dbReference>
<name>A0A401W6P2_STREY</name>
<dbReference type="PANTHER" id="PTHR30212:SF2">
    <property type="entry name" value="PROTEIN YIIM"/>
    <property type="match status" value="1"/>
</dbReference>
<dbReference type="GO" id="GO:0030151">
    <property type="term" value="F:molybdenum ion binding"/>
    <property type="evidence" value="ECO:0007669"/>
    <property type="project" value="InterPro"/>
</dbReference>
<dbReference type="InterPro" id="IPR005302">
    <property type="entry name" value="MoCF_Sase_C"/>
</dbReference>
<evidence type="ECO:0000313" key="4">
    <source>
        <dbReference type="Proteomes" id="UP000286746"/>
    </source>
</evidence>
<dbReference type="GO" id="GO:0030170">
    <property type="term" value="F:pyridoxal phosphate binding"/>
    <property type="evidence" value="ECO:0007669"/>
    <property type="project" value="InterPro"/>
</dbReference>
<dbReference type="GO" id="GO:0003824">
    <property type="term" value="F:catalytic activity"/>
    <property type="evidence" value="ECO:0007669"/>
    <property type="project" value="InterPro"/>
</dbReference>
<feature type="region of interest" description="Disordered" evidence="1">
    <location>
        <begin position="1"/>
        <end position="25"/>
    </location>
</feature>
<feature type="compositionally biased region" description="Low complexity" evidence="1">
    <location>
        <begin position="16"/>
        <end position="25"/>
    </location>
</feature>
<dbReference type="PANTHER" id="PTHR30212">
    <property type="entry name" value="PROTEIN YIIM"/>
    <property type="match status" value="1"/>
</dbReference>
<keyword evidence="4" id="KW-1185">Reference proteome</keyword>
<dbReference type="Gene3D" id="2.40.33.20">
    <property type="entry name" value="PK beta-barrel domain-like"/>
    <property type="match status" value="1"/>
</dbReference>
<evidence type="ECO:0000259" key="2">
    <source>
        <dbReference type="PROSITE" id="PS51340"/>
    </source>
</evidence>
<gene>
    <name evidence="3" type="ORF">GKJPGBOP_04717</name>
</gene>
<sequence length="208" mass="22452">MEYPGATGSTGIGKQPVDGPVAVAAPGPKGVAGSGLAGDAVVNLQHHGGNDQAVYAYAREDLDVWEKELGRALPAGLFGENLTTSGLDVTYARIGERWRVGPQLLLEVTSARIPCMTFQGRLGEPRWIKRFTQAGVPGAYLRVLEPGEIRAGDPITVEHRPDHDVTIALAFRGMTTEREVLPRLLEAGPALHPELREWALKYIRAQEA</sequence>
<accession>A0A401W6P2</accession>
<organism evidence="3 4">
    <name type="scientific">Streptomyces paromomycinus</name>
    <name type="common">Streptomyces rimosus subsp. paromomycinus</name>
    <dbReference type="NCBI Taxonomy" id="92743"/>
    <lineage>
        <taxon>Bacteria</taxon>
        <taxon>Bacillati</taxon>
        <taxon>Actinomycetota</taxon>
        <taxon>Actinomycetes</taxon>
        <taxon>Kitasatosporales</taxon>
        <taxon>Streptomycetaceae</taxon>
        <taxon>Streptomyces</taxon>
    </lineage>
</organism>
<dbReference type="Pfam" id="PF03473">
    <property type="entry name" value="MOSC"/>
    <property type="match status" value="1"/>
</dbReference>
<evidence type="ECO:0000313" key="3">
    <source>
        <dbReference type="EMBL" id="GCD44998.1"/>
    </source>
</evidence>
<dbReference type="SUPFAM" id="SSF50800">
    <property type="entry name" value="PK beta-barrel domain-like"/>
    <property type="match status" value="1"/>
</dbReference>
<protein>
    <submittedName>
        <fullName evidence="3">Sulfurase</fullName>
    </submittedName>
</protein>
<feature type="domain" description="MOSC" evidence="2">
    <location>
        <begin position="15"/>
        <end position="158"/>
    </location>
</feature>
<evidence type="ECO:0000256" key="1">
    <source>
        <dbReference type="SAM" id="MobiDB-lite"/>
    </source>
</evidence>
<dbReference type="PROSITE" id="PS51340">
    <property type="entry name" value="MOSC"/>
    <property type="match status" value="1"/>
</dbReference>
<proteinExistence type="predicted"/>
<dbReference type="EMBL" id="BHZD01000001">
    <property type="protein sequence ID" value="GCD44998.1"/>
    <property type="molecule type" value="Genomic_DNA"/>
</dbReference>
<dbReference type="InterPro" id="IPR011037">
    <property type="entry name" value="Pyrv_Knase-like_insert_dom_sf"/>
</dbReference>
<dbReference type="AlphaFoldDB" id="A0A401W6P2"/>